<dbReference type="InterPro" id="IPR006131">
    <property type="entry name" value="Asp_carbamoyltransf_Asp/Orn-bd"/>
</dbReference>
<feature type="binding site" evidence="7">
    <location>
        <position position="126"/>
    </location>
    <ligand>
        <name>carbamoyl phosphate</name>
        <dbReference type="ChEBI" id="CHEBI:58228"/>
    </ligand>
</feature>
<dbReference type="HAMAP" id="MF_00001">
    <property type="entry name" value="Asp_carb_tr"/>
    <property type="match status" value="1"/>
</dbReference>
<dbReference type="GO" id="GO:0044205">
    <property type="term" value="P:'de novo' UMP biosynthetic process"/>
    <property type="evidence" value="ECO:0007669"/>
    <property type="project" value="UniProtKB-UniRule"/>
</dbReference>
<dbReference type="GO" id="GO:0006520">
    <property type="term" value="P:amino acid metabolic process"/>
    <property type="evidence" value="ECO:0007669"/>
    <property type="project" value="InterPro"/>
</dbReference>
<evidence type="ECO:0000256" key="5">
    <source>
        <dbReference type="ARBA" id="ARBA00043884"/>
    </source>
</evidence>
<dbReference type="PRINTS" id="PR00101">
    <property type="entry name" value="ATCASE"/>
</dbReference>
<comment type="caution">
    <text evidence="10">The sequence shown here is derived from an EMBL/GenBank/DDBJ whole genome shotgun (WGS) entry which is preliminary data.</text>
</comment>
<dbReference type="GO" id="GO:0006207">
    <property type="term" value="P:'de novo' pyrimidine nucleobase biosynthetic process"/>
    <property type="evidence" value="ECO:0007669"/>
    <property type="project" value="InterPro"/>
</dbReference>
<dbReference type="eggNOG" id="COG0540">
    <property type="taxonomic scope" value="Bacteria"/>
</dbReference>
<evidence type="ECO:0000256" key="4">
    <source>
        <dbReference type="ARBA" id="ARBA00022975"/>
    </source>
</evidence>
<feature type="binding site" evidence="7">
    <location>
        <position position="49"/>
    </location>
    <ligand>
        <name>carbamoyl phosphate</name>
        <dbReference type="ChEBI" id="CHEBI:58228"/>
    </ligand>
</feature>
<feature type="domain" description="Aspartate/ornithine carbamoyltransferase Asp/Orn-binding" evidence="8">
    <location>
        <begin position="145"/>
        <end position="285"/>
    </location>
</feature>
<dbReference type="GO" id="GO:0005829">
    <property type="term" value="C:cytosol"/>
    <property type="evidence" value="ECO:0007669"/>
    <property type="project" value="TreeGrafter"/>
</dbReference>
<dbReference type="AlphaFoldDB" id="A0A024QD91"/>
<proteinExistence type="inferred from homology"/>
<dbReference type="PRINTS" id="PR00100">
    <property type="entry name" value="AOTCASE"/>
</dbReference>
<evidence type="ECO:0000256" key="3">
    <source>
        <dbReference type="ARBA" id="ARBA00022679"/>
    </source>
</evidence>
<feature type="domain" description="Aspartate/ornithine carbamoyltransferase carbamoyl-P binding" evidence="9">
    <location>
        <begin position="2"/>
        <end position="139"/>
    </location>
</feature>
<protein>
    <recommendedName>
        <fullName evidence="7">Aspartate carbamoyltransferase</fullName>
        <ecNumber evidence="7">2.1.3.2</ecNumber>
    </recommendedName>
    <alternativeName>
        <fullName evidence="7">Aspartate transcarbamylase</fullName>
        <shortName evidence="7">ATCase</shortName>
    </alternativeName>
</protein>
<comment type="similarity">
    <text evidence="2 7">Belongs to the aspartate/ornithine carbamoyltransferase superfamily. ATCase family.</text>
</comment>
<evidence type="ECO:0000256" key="2">
    <source>
        <dbReference type="ARBA" id="ARBA00008896"/>
    </source>
</evidence>
<comment type="subunit">
    <text evidence="7">Heterododecamer (2C3:3R2) of six catalytic PyrB chains organized as two trimers (C3), and six regulatory PyrI chains organized as three dimers (R2).</text>
</comment>
<keyword evidence="11" id="KW-1185">Reference proteome</keyword>
<evidence type="ECO:0000313" key="11">
    <source>
        <dbReference type="Proteomes" id="UP000028875"/>
    </source>
</evidence>
<dbReference type="GO" id="GO:0016597">
    <property type="term" value="F:amino acid binding"/>
    <property type="evidence" value="ECO:0007669"/>
    <property type="project" value="InterPro"/>
</dbReference>
<dbReference type="STRING" id="1462526.BN990_02503"/>
<feature type="binding site" evidence="7">
    <location>
        <position position="250"/>
    </location>
    <ligand>
        <name>carbamoyl phosphate</name>
        <dbReference type="ChEBI" id="CHEBI:58228"/>
    </ligand>
</feature>
<dbReference type="SUPFAM" id="SSF53671">
    <property type="entry name" value="Aspartate/ornithine carbamoyltransferase"/>
    <property type="match status" value="1"/>
</dbReference>
<evidence type="ECO:0000259" key="8">
    <source>
        <dbReference type="Pfam" id="PF00185"/>
    </source>
</evidence>
<feature type="binding site" evidence="7">
    <location>
        <position position="48"/>
    </location>
    <ligand>
        <name>carbamoyl phosphate</name>
        <dbReference type="ChEBI" id="CHEBI:58228"/>
    </ligand>
</feature>
<dbReference type="Pfam" id="PF02729">
    <property type="entry name" value="OTCace_N"/>
    <property type="match status" value="1"/>
</dbReference>
<comment type="pathway">
    <text evidence="1 7">Pyrimidine metabolism; UMP biosynthesis via de novo pathway; (S)-dihydroorotate from bicarbonate: step 2/3.</text>
</comment>
<dbReference type="Gene3D" id="3.40.50.1370">
    <property type="entry name" value="Aspartate/ornithine carbamoyltransferase"/>
    <property type="match status" value="2"/>
</dbReference>
<comment type="function">
    <text evidence="5 7">Catalyzes the condensation of carbamoyl phosphate and aspartate to form carbamoyl aspartate and inorganic phosphate, the committed step in the de novo pyrimidine nucleotide biosynthesis pathway.</text>
</comment>
<keyword evidence="4 7" id="KW-0665">Pyrimidine biosynthesis</keyword>
<dbReference type="PANTHER" id="PTHR45753">
    <property type="entry name" value="ORNITHINE CARBAMOYLTRANSFERASE, MITOCHONDRIAL"/>
    <property type="match status" value="1"/>
</dbReference>
<dbReference type="RefSeq" id="WP_021291648.1">
    <property type="nucleotide sequence ID" value="NZ_BNER01000004.1"/>
</dbReference>
<feature type="binding site" evidence="7">
    <location>
        <position position="159"/>
    </location>
    <ligand>
        <name>L-aspartate</name>
        <dbReference type="ChEBI" id="CHEBI:29991"/>
    </ligand>
</feature>
<reference evidence="10 11" key="1">
    <citation type="submission" date="2014-03" db="EMBL/GenBank/DDBJ databases">
        <authorList>
            <person name="Urmite Genomes U."/>
        </authorList>
    </citation>
    <scope>NUCLEOTIDE SEQUENCE [LARGE SCALE GENOMIC DNA]</scope>
    <source>
        <strain evidence="10 11">Vm-5</strain>
    </source>
</reference>
<dbReference type="UniPathway" id="UPA00070">
    <property type="reaction ID" value="UER00116"/>
</dbReference>
<organism evidence="10 11">
    <name type="scientific">Virgibacillus massiliensis</name>
    <dbReference type="NCBI Taxonomy" id="1462526"/>
    <lineage>
        <taxon>Bacteria</taxon>
        <taxon>Bacillati</taxon>
        <taxon>Bacillota</taxon>
        <taxon>Bacilli</taxon>
        <taxon>Bacillales</taxon>
        <taxon>Bacillaceae</taxon>
        <taxon>Virgibacillus</taxon>
    </lineage>
</organism>
<dbReference type="OrthoDB" id="9774690at2"/>
<evidence type="ECO:0000256" key="6">
    <source>
        <dbReference type="ARBA" id="ARBA00048859"/>
    </source>
</evidence>
<dbReference type="PROSITE" id="PS00097">
    <property type="entry name" value="CARBAMOYLTRANSFERASE"/>
    <property type="match status" value="1"/>
</dbReference>
<feature type="binding site" evidence="7">
    <location>
        <position position="76"/>
    </location>
    <ligand>
        <name>L-aspartate</name>
        <dbReference type="ChEBI" id="CHEBI:29991"/>
    </ligand>
</feature>
<comment type="catalytic activity">
    <reaction evidence="6 7">
        <text>carbamoyl phosphate + L-aspartate = N-carbamoyl-L-aspartate + phosphate + H(+)</text>
        <dbReference type="Rhea" id="RHEA:20013"/>
        <dbReference type="ChEBI" id="CHEBI:15378"/>
        <dbReference type="ChEBI" id="CHEBI:29991"/>
        <dbReference type="ChEBI" id="CHEBI:32814"/>
        <dbReference type="ChEBI" id="CHEBI:43474"/>
        <dbReference type="ChEBI" id="CHEBI:58228"/>
        <dbReference type="EC" id="2.1.3.2"/>
    </reaction>
</comment>
<evidence type="ECO:0000259" key="9">
    <source>
        <dbReference type="Pfam" id="PF02729"/>
    </source>
</evidence>
<accession>A0A024QD91</accession>
<dbReference type="InterPro" id="IPR006132">
    <property type="entry name" value="Asp/Orn_carbamoyltranf_P-bd"/>
</dbReference>
<feature type="binding site" evidence="7">
    <location>
        <position position="249"/>
    </location>
    <ligand>
        <name>carbamoyl phosphate</name>
        <dbReference type="ChEBI" id="CHEBI:58228"/>
    </ligand>
</feature>
<dbReference type="NCBIfam" id="NF002032">
    <property type="entry name" value="PRK00856.1"/>
    <property type="match status" value="1"/>
</dbReference>
<dbReference type="Proteomes" id="UP000028875">
    <property type="component" value="Unassembled WGS sequence"/>
</dbReference>
<evidence type="ECO:0000256" key="1">
    <source>
        <dbReference type="ARBA" id="ARBA00004852"/>
    </source>
</evidence>
<sequence length="309" mass="35479">MRHFFSVNQLDEVEIMEILRMAEQLQQKQCAIEQQRFAANLFFEPSTRTKMSFLVAERKLGMEVLDFHQETSSTQKGESLYDTAKTFQAIGANLLVIRHPADDWFHELKDQLSIPIINAGAGKEEHPTQCMLDLLTIYQEFQQFNGINVVISGDILHSRVAKSNAQTLKRLGANVYLSTVDGCKDETLDFPYITMDEAVEICDVLMLLRIQHERHQEVAIDQSSYLRKFGLTKERERNMNPSAILLHPAPINRGVEIDSDLVECERSRIFKQMNNGVYIRMAIITKLLRAWGISYEANTQKREKVVING</sequence>
<reference evidence="11" key="2">
    <citation type="submission" date="2014-05" db="EMBL/GenBank/DDBJ databases">
        <title>Draft genome sequence of Virgibacillus massiliensis Vm-5.</title>
        <authorList>
            <person name="Khelaifia S."/>
            <person name="Croce O."/>
            <person name="Lagier J.C."/>
            <person name="Raoult D."/>
        </authorList>
    </citation>
    <scope>NUCLEOTIDE SEQUENCE [LARGE SCALE GENOMIC DNA]</scope>
    <source>
        <strain evidence="11">Vm-5</strain>
    </source>
</reference>
<evidence type="ECO:0000313" key="10">
    <source>
        <dbReference type="EMBL" id="CDQ40185.1"/>
    </source>
</evidence>
<feature type="binding site" evidence="7">
    <location>
        <position position="209"/>
    </location>
    <ligand>
        <name>L-aspartate</name>
        <dbReference type="ChEBI" id="CHEBI:29991"/>
    </ligand>
</feature>
<dbReference type="InterPro" id="IPR036901">
    <property type="entry name" value="Asp/Orn_carbamoylTrfase_sf"/>
</dbReference>
<dbReference type="PANTHER" id="PTHR45753:SF6">
    <property type="entry name" value="ASPARTATE CARBAMOYLTRANSFERASE"/>
    <property type="match status" value="1"/>
</dbReference>
<feature type="binding site" evidence="7">
    <location>
        <position position="98"/>
    </location>
    <ligand>
        <name>carbamoyl phosphate</name>
        <dbReference type="ChEBI" id="CHEBI:58228"/>
    </ligand>
</feature>
<dbReference type="NCBIfam" id="TIGR00670">
    <property type="entry name" value="asp_carb_tr"/>
    <property type="match status" value="1"/>
</dbReference>
<dbReference type="GO" id="GO:0004070">
    <property type="term" value="F:aspartate carbamoyltransferase activity"/>
    <property type="evidence" value="ECO:0007669"/>
    <property type="project" value="UniProtKB-UniRule"/>
</dbReference>
<keyword evidence="3 7" id="KW-0808">Transferase</keyword>
<dbReference type="EMBL" id="CCDP010000001">
    <property type="protein sequence ID" value="CDQ40185.1"/>
    <property type="molecule type" value="Genomic_DNA"/>
</dbReference>
<dbReference type="InterPro" id="IPR006130">
    <property type="entry name" value="Asp/Orn_carbamoylTrfase"/>
</dbReference>
<gene>
    <name evidence="7 10" type="primary">pyrB</name>
    <name evidence="10" type="ORF">BN990_02503</name>
</gene>
<feature type="binding site" evidence="7">
    <location>
        <position position="129"/>
    </location>
    <ligand>
        <name>carbamoyl phosphate</name>
        <dbReference type="ChEBI" id="CHEBI:58228"/>
    </ligand>
</feature>
<dbReference type="InterPro" id="IPR002082">
    <property type="entry name" value="Asp_carbamoyltransf"/>
</dbReference>
<dbReference type="Pfam" id="PF00185">
    <property type="entry name" value="OTCace"/>
    <property type="match status" value="1"/>
</dbReference>
<dbReference type="EC" id="2.1.3.2" evidence="7"/>
<name>A0A024QD91_9BACI</name>
<evidence type="ECO:0000256" key="7">
    <source>
        <dbReference type="HAMAP-Rule" id="MF_00001"/>
    </source>
</evidence>